<evidence type="ECO:0000313" key="2">
    <source>
        <dbReference type="EMBL" id="KAK4500553.1"/>
    </source>
</evidence>
<name>A0ABR0EH70_ZASCE</name>
<accession>A0ABR0EH70</accession>
<dbReference type="EMBL" id="JAXOVC010000006">
    <property type="protein sequence ID" value="KAK4500553.1"/>
    <property type="molecule type" value="Genomic_DNA"/>
</dbReference>
<dbReference type="InterPro" id="IPR000073">
    <property type="entry name" value="AB_hydrolase_1"/>
</dbReference>
<feature type="domain" description="AB hydrolase-1" evidence="1">
    <location>
        <begin position="33"/>
        <end position="270"/>
    </location>
</feature>
<organism evidence="2 3">
    <name type="scientific">Zasmidium cellare</name>
    <name type="common">Wine cellar mold</name>
    <name type="synonym">Racodium cellare</name>
    <dbReference type="NCBI Taxonomy" id="395010"/>
    <lineage>
        <taxon>Eukaryota</taxon>
        <taxon>Fungi</taxon>
        <taxon>Dikarya</taxon>
        <taxon>Ascomycota</taxon>
        <taxon>Pezizomycotina</taxon>
        <taxon>Dothideomycetes</taxon>
        <taxon>Dothideomycetidae</taxon>
        <taxon>Mycosphaerellales</taxon>
        <taxon>Mycosphaerellaceae</taxon>
        <taxon>Zasmidium</taxon>
    </lineage>
</organism>
<protein>
    <recommendedName>
        <fullName evidence="1">AB hydrolase-1 domain-containing protein</fullName>
    </recommendedName>
</protein>
<comment type="caution">
    <text evidence="2">The sequence shown here is derived from an EMBL/GenBank/DDBJ whole genome shotgun (WGS) entry which is preliminary data.</text>
</comment>
<proteinExistence type="predicted"/>
<dbReference type="Proteomes" id="UP001305779">
    <property type="component" value="Unassembled WGS sequence"/>
</dbReference>
<dbReference type="Pfam" id="PF12697">
    <property type="entry name" value="Abhydrolase_6"/>
    <property type="match status" value="1"/>
</dbReference>
<gene>
    <name evidence="2" type="ORF">PRZ48_008742</name>
</gene>
<dbReference type="SUPFAM" id="SSF53474">
    <property type="entry name" value="alpha/beta-Hydrolases"/>
    <property type="match status" value="1"/>
</dbReference>
<dbReference type="InterPro" id="IPR029058">
    <property type="entry name" value="AB_hydrolase_fold"/>
</dbReference>
<dbReference type="Gene3D" id="3.40.50.1820">
    <property type="entry name" value="alpha/beta hydrolase"/>
    <property type="match status" value="1"/>
</dbReference>
<evidence type="ECO:0000313" key="3">
    <source>
        <dbReference type="Proteomes" id="UP001305779"/>
    </source>
</evidence>
<dbReference type="PRINTS" id="PR00412">
    <property type="entry name" value="EPOXHYDRLASE"/>
</dbReference>
<sequence>MADTLAPISNQSTLLSGQRIAYGKHGQGTKTPVVLVHGTPTTSLIWRNVVPSLVDAGFEVYTFDLLGYGLSERPRDPSVDTSITAQVSVLEGLLKYWGLDEQKKFHIVGHDIGGAIVQRFAILSPGRTSIVMIDCLSLDTYSTDDAKLSRESSDQDHRARFREWFLSAVYKKAGFERGALGTYLDYISGPIGQPSLVQHQITHYDPKHTHEVSGRYHELGRFPVKLIWGEHDGWQKVSWAQRLQSAIPGASLDILPEAGHFSIEDRPEDICTILETFFQSLGGT</sequence>
<reference evidence="2 3" key="1">
    <citation type="journal article" date="2023" name="G3 (Bethesda)">
        <title>A chromosome-level genome assembly of Zasmidium syzygii isolated from banana leaves.</title>
        <authorList>
            <person name="van Westerhoven A.C."/>
            <person name="Mehrabi R."/>
            <person name="Talebi R."/>
            <person name="Steentjes M.B.F."/>
            <person name="Corcolon B."/>
            <person name="Chong P.A."/>
            <person name="Kema G.H.J."/>
            <person name="Seidl M.F."/>
        </authorList>
    </citation>
    <scope>NUCLEOTIDE SEQUENCE [LARGE SCALE GENOMIC DNA]</scope>
    <source>
        <strain evidence="2 3">P124</strain>
    </source>
</reference>
<keyword evidence="3" id="KW-1185">Reference proteome</keyword>
<evidence type="ECO:0000259" key="1">
    <source>
        <dbReference type="Pfam" id="PF12697"/>
    </source>
</evidence>
<dbReference type="PANTHER" id="PTHR43798:SF33">
    <property type="entry name" value="HYDROLASE, PUTATIVE (AFU_ORTHOLOGUE AFUA_2G14860)-RELATED"/>
    <property type="match status" value="1"/>
</dbReference>
<dbReference type="PANTHER" id="PTHR43798">
    <property type="entry name" value="MONOACYLGLYCEROL LIPASE"/>
    <property type="match status" value="1"/>
</dbReference>
<dbReference type="InterPro" id="IPR050266">
    <property type="entry name" value="AB_hydrolase_sf"/>
</dbReference>
<dbReference type="InterPro" id="IPR000639">
    <property type="entry name" value="Epox_hydrolase-like"/>
</dbReference>